<dbReference type="EMBL" id="KF127728">
    <property type="protein sequence ID" value="AIA95088.1"/>
    <property type="molecule type" value="Genomic_DNA"/>
</dbReference>
<evidence type="ECO:0000256" key="2">
    <source>
        <dbReference type="ARBA" id="ARBA00012588"/>
    </source>
</evidence>
<comment type="catalytic activity">
    <reaction evidence="1">
        <text>[(1-&gt;4)-alpha-D-glucosyl](n) + ADP-alpha-D-glucose = [(1-&gt;4)-alpha-D-glucosyl](n+1) + ADP + H(+)</text>
        <dbReference type="Rhea" id="RHEA:18189"/>
        <dbReference type="Rhea" id="RHEA-COMP:9584"/>
        <dbReference type="Rhea" id="RHEA-COMP:9587"/>
        <dbReference type="ChEBI" id="CHEBI:15378"/>
        <dbReference type="ChEBI" id="CHEBI:15444"/>
        <dbReference type="ChEBI" id="CHEBI:57498"/>
        <dbReference type="ChEBI" id="CHEBI:456216"/>
        <dbReference type="EC" id="2.4.1.21"/>
    </reaction>
</comment>
<dbReference type="GO" id="GO:0009011">
    <property type="term" value="F:alpha-1,4-glucan glucosyltransferase (ADP-glucose donor) activity"/>
    <property type="evidence" value="ECO:0007669"/>
    <property type="project" value="UniProtKB-EC"/>
</dbReference>
<name>A0A060CEJ0_9CHLO</name>
<sequence>MRCSARPRPARAGPLRRARRRIGGPDAAFAFYYDEPLSHLMYAACDFLLVPSIFEPCGLT</sequence>
<evidence type="ECO:0000256" key="1">
    <source>
        <dbReference type="ARBA" id="ARBA00001478"/>
    </source>
</evidence>
<proteinExistence type="predicted"/>
<dbReference type="SUPFAM" id="SSF53756">
    <property type="entry name" value="UDP-Glycosyltransferase/glycogen phosphorylase"/>
    <property type="match status" value="1"/>
</dbReference>
<dbReference type="PANTHER" id="PTHR46083">
    <property type="match status" value="1"/>
</dbReference>
<accession>A0A060CEJ0</accession>
<organism evidence="3">
    <name type="scientific">uncultured Ostreococcus</name>
    <dbReference type="NCBI Taxonomy" id="257762"/>
    <lineage>
        <taxon>Eukaryota</taxon>
        <taxon>Viridiplantae</taxon>
        <taxon>Chlorophyta</taxon>
        <taxon>Mamiellophyceae</taxon>
        <taxon>Mamiellales</taxon>
        <taxon>environmental samples</taxon>
    </lineage>
</organism>
<dbReference type="EC" id="2.4.1.21" evidence="2"/>
<feature type="non-terminal residue" evidence="3">
    <location>
        <position position="60"/>
    </location>
</feature>
<protein>
    <recommendedName>
        <fullName evidence="2">starch synthase</fullName>
        <ecNumber evidence="2">2.4.1.21</ecNumber>
    </recommendedName>
</protein>
<dbReference type="AlphaFoldDB" id="A0A060CEJ0"/>
<dbReference type="PANTHER" id="PTHR46083:SF5">
    <property type="entry name" value="STARCH SYNTHASE 3, CHLOROPLASTIC_AMYLOPLASTIC"/>
    <property type="match status" value="1"/>
</dbReference>
<dbReference type="Gene3D" id="3.40.50.2000">
    <property type="entry name" value="Glycogen Phosphorylase B"/>
    <property type="match status" value="1"/>
</dbReference>
<evidence type="ECO:0000313" key="3">
    <source>
        <dbReference type="EMBL" id="AIA95088.1"/>
    </source>
</evidence>
<reference evidence="3" key="1">
    <citation type="journal article" date="2013" name="Environ. Microbiol.">
        <title>Seasonally variable intestinal metagenomes of the red palm weevil (Rhynchophorus ferrugineus).</title>
        <authorList>
            <person name="Jia S."/>
            <person name="Zhang X."/>
            <person name="Zhang G."/>
            <person name="Yin A."/>
            <person name="Zhang S."/>
            <person name="Li F."/>
            <person name="Wang L."/>
            <person name="Zhao D."/>
            <person name="Yun Q."/>
            <person name="Tala"/>
            <person name="Wang J."/>
            <person name="Sun G."/>
            <person name="Baabdullah M."/>
            <person name="Yu X."/>
            <person name="Hu S."/>
            <person name="Al-Mssallem I.S."/>
            <person name="Yu J."/>
        </authorList>
    </citation>
    <scope>NUCLEOTIDE SEQUENCE</scope>
</reference>